<reference evidence="27 29" key="1">
    <citation type="journal article" date="2016" name="G3 (Bethesda)">
        <title>First Draft Assembly and Annotation of the Genome of a California Endemic Oak Quercus lobata Nee (Fagaceae).</title>
        <authorList>
            <person name="Sork V.L."/>
            <person name="Fitz-Gibbon S.T."/>
            <person name="Puiu D."/>
            <person name="Crepeau M."/>
            <person name="Gugger P.F."/>
            <person name="Sherman R."/>
            <person name="Stevens K."/>
            <person name="Langley C.H."/>
            <person name="Pellegrini M."/>
            <person name="Salzberg S.L."/>
        </authorList>
    </citation>
    <scope>NUCLEOTIDE SEQUENCE [LARGE SCALE GENOMIC DNA]</scope>
    <source>
        <strain evidence="27 29">cv. SW786</strain>
    </source>
</reference>
<reference evidence="27" key="2">
    <citation type="submission" date="2021-01" db="UniProtKB">
        <authorList>
            <consortium name="EnsemblPlants"/>
        </authorList>
    </citation>
    <scope>IDENTIFICATION</scope>
</reference>
<dbReference type="PROSITE" id="PS00107">
    <property type="entry name" value="PROTEIN_KINASE_ATP"/>
    <property type="match status" value="1"/>
</dbReference>
<gene>
    <name evidence="28" type="primary">LOC115964876</name>
</gene>
<dbReference type="EMBL" id="LRBV02000009">
    <property type="status" value="NOT_ANNOTATED_CDS"/>
    <property type="molecule type" value="Genomic_DNA"/>
</dbReference>
<dbReference type="OrthoDB" id="676979at2759"/>
<keyword evidence="7" id="KW-0597">Phosphoprotein</keyword>
<evidence type="ECO:0000313" key="28">
    <source>
        <dbReference type="EnsemblPlants" id="QL10p048076:mrna"/>
    </source>
</evidence>
<evidence type="ECO:0000256" key="12">
    <source>
        <dbReference type="ARBA" id="ARBA00022737"/>
    </source>
</evidence>
<dbReference type="InterPro" id="IPR013210">
    <property type="entry name" value="LRR_N_plant-typ"/>
</dbReference>
<feature type="chain" id="PRO_5043240993" description="non-specific serine/threonine protein kinase" evidence="25">
    <location>
        <begin position="30"/>
        <end position="947"/>
    </location>
</feature>
<evidence type="ECO:0000256" key="16">
    <source>
        <dbReference type="ARBA" id="ARBA00022989"/>
    </source>
</evidence>
<feature type="transmembrane region" description="Helical" evidence="24">
    <location>
        <begin position="606"/>
        <end position="631"/>
    </location>
</feature>
<dbReference type="RefSeq" id="XP_030939969.1">
    <property type="nucleotide sequence ID" value="XM_031084109.1"/>
</dbReference>
<evidence type="ECO:0000256" key="17">
    <source>
        <dbReference type="ARBA" id="ARBA00023136"/>
    </source>
</evidence>
<dbReference type="InterPro" id="IPR008266">
    <property type="entry name" value="Tyr_kinase_AS"/>
</dbReference>
<keyword evidence="13 23" id="KW-0547">Nucleotide-binding</keyword>
<dbReference type="FunFam" id="3.30.200.20:FF:000309">
    <property type="entry name" value="Leucine-rich repeat receptor protein kinase MSP1"/>
    <property type="match status" value="1"/>
</dbReference>
<evidence type="ECO:0000256" key="19">
    <source>
        <dbReference type="ARBA" id="ARBA00023180"/>
    </source>
</evidence>
<dbReference type="Gene3D" id="1.10.510.10">
    <property type="entry name" value="Transferase(Phosphotransferase) domain 1"/>
    <property type="match status" value="1"/>
</dbReference>
<evidence type="ECO:0000256" key="10">
    <source>
        <dbReference type="ARBA" id="ARBA00022692"/>
    </source>
</evidence>
<dbReference type="FunFam" id="3.80.10.10:FF:000383">
    <property type="entry name" value="Leucine-rich repeat receptor protein kinase EMS1"/>
    <property type="match status" value="1"/>
</dbReference>
<dbReference type="PANTHER" id="PTHR48053:SF158">
    <property type="entry name" value="MDIS1-INTERACTING RECEPTOR LIKE KINASE 2-LIKE"/>
    <property type="match status" value="1"/>
</dbReference>
<evidence type="ECO:0000256" key="14">
    <source>
        <dbReference type="ARBA" id="ARBA00022777"/>
    </source>
</evidence>
<evidence type="ECO:0000256" key="7">
    <source>
        <dbReference type="ARBA" id="ARBA00022553"/>
    </source>
</evidence>
<dbReference type="Pfam" id="PF00069">
    <property type="entry name" value="Pkinase"/>
    <property type="match status" value="1"/>
</dbReference>
<dbReference type="Proteomes" id="UP000594261">
    <property type="component" value="Chromosome 9"/>
</dbReference>
<dbReference type="InterPro" id="IPR001611">
    <property type="entry name" value="Leu-rich_rpt"/>
</dbReference>
<keyword evidence="5" id="KW-0134">Cell wall</keyword>
<keyword evidence="29" id="KW-1185">Reference proteome</keyword>
<keyword evidence="10 24" id="KW-0812">Transmembrane</keyword>
<dbReference type="PROSITE" id="PS50011">
    <property type="entry name" value="PROTEIN_KINASE_DOM"/>
    <property type="match status" value="1"/>
</dbReference>
<dbReference type="PROSITE" id="PS51257">
    <property type="entry name" value="PROKAR_LIPOPROTEIN"/>
    <property type="match status" value="1"/>
</dbReference>
<evidence type="ECO:0000256" key="24">
    <source>
        <dbReference type="SAM" id="Phobius"/>
    </source>
</evidence>
<keyword evidence="14" id="KW-0418">Kinase</keyword>
<evidence type="ECO:0000256" key="21">
    <source>
        <dbReference type="ARBA" id="ARBA00047899"/>
    </source>
</evidence>
<dbReference type="FunFam" id="3.80.10.10:FF:000400">
    <property type="entry name" value="Nuclear pore complex protein NUP107"/>
    <property type="match status" value="1"/>
</dbReference>
<evidence type="ECO:0000256" key="11">
    <source>
        <dbReference type="ARBA" id="ARBA00022729"/>
    </source>
</evidence>
<keyword evidence="16 24" id="KW-1133">Transmembrane helix</keyword>
<evidence type="ECO:0000256" key="18">
    <source>
        <dbReference type="ARBA" id="ARBA00023170"/>
    </source>
</evidence>
<evidence type="ECO:0000256" key="25">
    <source>
        <dbReference type="SAM" id="SignalP"/>
    </source>
</evidence>
<keyword evidence="11 25" id="KW-0732">Signal</keyword>
<dbReference type="Gramene" id="QL10p048076:mrna">
    <property type="protein sequence ID" value="QL10p048076:mrna"/>
    <property type="gene ID" value="QL10p048076"/>
</dbReference>
<feature type="signal peptide" evidence="25">
    <location>
        <begin position="1"/>
        <end position="29"/>
    </location>
</feature>
<dbReference type="InterPro" id="IPR032675">
    <property type="entry name" value="LRR_dom_sf"/>
</dbReference>
<dbReference type="OMA" id="SEGMHTF"/>
<dbReference type="EnsemblPlants" id="QL09p005438:mrna">
    <property type="protein sequence ID" value="QL09p005438:mrna"/>
    <property type="gene ID" value="QL09p005438"/>
</dbReference>
<evidence type="ECO:0000256" key="22">
    <source>
        <dbReference type="ARBA" id="ARBA00048679"/>
    </source>
</evidence>
<proteinExistence type="inferred from homology"/>
<dbReference type="InterPro" id="IPR000719">
    <property type="entry name" value="Prot_kinase_dom"/>
</dbReference>
<dbReference type="FunFam" id="3.80.10.10:FF:000177">
    <property type="entry name" value="Leucine-rich repeat receptor-like serine/threonine-protein kinase At1g17230"/>
    <property type="match status" value="1"/>
</dbReference>
<keyword evidence="18" id="KW-0675">Receptor</keyword>
<dbReference type="InterPro" id="IPR003591">
    <property type="entry name" value="Leu-rich_rpt_typical-subtyp"/>
</dbReference>
<dbReference type="PANTHER" id="PTHR48053">
    <property type="entry name" value="LEUCINE RICH REPEAT FAMILY PROTEIN, EXPRESSED"/>
    <property type="match status" value="1"/>
</dbReference>
<dbReference type="Pfam" id="PF08263">
    <property type="entry name" value="LRRNT_2"/>
    <property type="match status" value="1"/>
</dbReference>
<dbReference type="FunFam" id="1.10.510.10:FF:000445">
    <property type="entry name" value="MDIS1-interacting receptor like kinase 2"/>
    <property type="match status" value="1"/>
</dbReference>
<dbReference type="Pfam" id="PF00560">
    <property type="entry name" value="LRR_1"/>
    <property type="match status" value="9"/>
</dbReference>
<evidence type="ECO:0000256" key="3">
    <source>
        <dbReference type="ARBA" id="ARBA00004479"/>
    </source>
</evidence>
<evidence type="ECO:0000313" key="27">
    <source>
        <dbReference type="EnsemblPlants" id="QL09p005438:mrna"/>
    </source>
</evidence>
<dbReference type="SMART" id="SM00369">
    <property type="entry name" value="LRR_TYP"/>
    <property type="match status" value="7"/>
</dbReference>
<dbReference type="GO" id="GO:0005524">
    <property type="term" value="F:ATP binding"/>
    <property type="evidence" value="ECO:0007669"/>
    <property type="project" value="UniProtKB-UniRule"/>
</dbReference>
<evidence type="ECO:0000256" key="1">
    <source>
        <dbReference type="ARBA" id="ARBA00004191"/>
    </source>
</evidence>
<organism evidence="27 29">
    <name type="scientific">Quercus lobata</name>
    <name type="common">Valley oak</name>
    <dbReference type="NCBI Taxonomy" id="97700"/>
    <lineage>
        <taxon>Eukaryota</taxon>
        <taxon>Viridiplantae</taxon>
        <taxon>Streptophyta</taxon>
        <taxon>Embryophyta</taxon>
        <taxon>Tracheophyta</taxon>
        <taxon>Spermatophyta</taxon>
        <taxon>Magnoliopsida</taxon>
        <taxon>eudicotyledons</taxon>
        <taxon>Gunneridae</taxon>
        <taxon>Pentapetalae</taxon>
        <taxon>rosids</taxon>
        <taxon>fabids</taxon>
        <taxon>Fagales</taxon>
        <taxon>Fagaceae</taxon>
        <taxon>Quercus</taxon>
    </lineage>
</organism>
<protein>
    <recommendedName>
        <fullName evidence="4">non-specific serine/threonine protein kinase</fullName>
        <ecNumber evidence="4">2.7.11.1</ecNumber>
    </recommendedName>
</protein>
<dbReference type="Gene3D" id="3.30.200.20">
    <property type="entry name" value="Phosphorylase Kinase, domain 1"/>
    <property type="match status" value="1"/>
</dbReference>
<comment type="catalytic activity">
    <reaction evidence="22">
        <text>L-seryl-[protein] + ATP = O-phospho-L-seryl-[protein] + ADP + H(+)</text>
        <dbReference type="Rhea" id="RHEA:17989"/>
        <dbReference type="Rhea" id="RHEA-COMP:9863"/>
        <dbReference type="Rhea" id="RHEA-COMP:11604"/>
        <dbReference type="ChEBI" id="CHEBI:15378"/>
        <dbReference type="ChEBI" id="CHEBI:29999"/>
        <dbReference type="ChEBI" id="CHEBI:30616"/>
        <dbReference type="ChEBI" id="CHEBI:83421"/>
        <dbReference type="ChEBI" id="CHEBI:456216"/>
        <dbReference type="EC" id="2.7.11.1"/>
    </reaction>
</comment>
<evidence type="ECO:0000256" key="13">
    <source>
        <dbReference type="ARBA" id="ARBA00022741"/>
    </source>
</evidence>
<comment type="similarity">
    <text evidence="20">Belongs to the polygalacturonase-inhibiting protein family.</text>
</comment>
<dbReference type="GO" id="GO:0004674">
    <property type="term" value="F:protein serine/threonine kinase activity"/>
    <property type="evidence" value="ECO:0007669"/>
    <property type="project" value="UniProtKB-KW"/>
</dbReference>
<dbReference type="SUPFAM" id="SSF56112">
    <property type="entry name" value="Protein kinase-like (PK-like)"/>
    <property type="match status" value="1"/>
</dbReference>
<dbReference type="KEGG" id="qlo:115964876"/>
<keyword evidence="8" id="KW-0433">Leucine-rich repeat</keyword>
<name>A0A7N2MGS0_QUELO</name>
<sequence>MACQGKNPKHVSLLLLVACWFFLLSSCKANPNAEVEALLKWKKSLPADQPILKSWVAQFNSNRASSPCKWRGIACNNEGSVTEIKLNYTGLKGTLENLDFLSFPNLLHLDLRSNQLKGTIPMNIGTLSKLQFLDLSINFFNGSLPLSLANLTKVYELDVSQNNITGKLDSRLFPDGTGKSKTGLISLKNFLLQTNGLVGRIPGEIGNLKHLALLALDGNYFFGPIPSSLGNLSDLTILRLAQNQLSGQIPISIGTLKLTELFLLKNKLSGSVPEEIGNLSSLVTLHLAENNFTGHLPQQVCQGGKLTNFSAAFNNFTGPIPVSLKNCRTLYRVRLEHNQLTGYIDQDFWVYPNLTYIDLSYNRLRGKLSPNWGESQNLTVLRVAGNMISGKIPNEILRLSKMGYLDLSSNQLSGDIPVEIGKLSNLIKLILKDNKLSGEVPAGIGGLTELESLDLSINMLSGPIPDQIGDCWKLQSLSLSKNCLNETIPYQIGNLRALQDLDLSFNSLMGGIPPQLGSLSDLEYLNISNNNLNGSVPLSLGSMLSLISINLSNNNLEGPLPEGKIFRSATLGAFSNNKNLCGEIQGLQPCNAVIIKKGGGNKKSKILIVIVASIVGALSISFAFVGIFVFIQKKHSRNMSKVKSTSKIENPFSIWHFNGNAVYEDILEASNNFDDMYCIGMGASAKVYKVEIPGAQVLAVKKLNSQAEGIGTDNIKSFGNELATLTKIRHRNIVKLLGFCFHEVHMFLIYEFMERGSLADMLSRTEAMELDWATRIQVVKGVAYALSYMHHECLPPIIHRDISSKNVLMSSDLEACISDFGIARFLKPDSSNWTTVAGTYGYLAPELAYTMAVSEKCDIYSFGVLVLEVLMGKHPAKLITDLHSPVGTNIHLKDVLDDRLSPPTSQKIADELALMMNLAVSCLHTNPQSRPTMRSVCQQLEMQASKN</sequence>
<accession>A0A7N2MGS0</accession>
<keyword evidence="17 24" id="KW-0472">Membrane</keyword>
<evidence type="ECO:0000256" key="5">
    <source>
        <dbReference type="ARBA" id="ARBA00022512"/>
    </source>
</evidence>
<evidence type="ECO:0000313" key="29">
    <source>
        <dbReference type="Proteomes" id="UP000594261"/>
    </source>
</evidence>
<dbReference type="SUPFAM" id="SSF52058">
    <property type="entry name" value="L domain-like"/>
    <property type="match status" value="2"/>
</dbReference>
<evidence type="ECO:0000256" key="9">
    <source>
        <dbReference type="ARBA" id="ARBA00022679"/>
    </source>
</evidence>
<evidence type="ECO:0000256" key="8">
    <source>
        <dbReference type="ARBA" id="ARBA00022614"/>
    </source>
</evidence>
<keyword evidence="6" id="KW-0723">Serine/threonine-protein kinase</keyword>
<comment type="subcellular location">
    <subcellularLocation>
        <location evidence="2">Cell membrane</location>
    </subcellularLocation>
    <subcellularLocation>
        <location evidence="3">Membrane</location>
        <topology evidence="3">Single-pass type I membrane protein</topology>
    </subcellularLocation>
    <subcellularLocation>
        <location evidence="1">Secreted</location>
        <location evidence="1">Cell wall</location>
    </subcellularLocation>
</comment>
<keyword evidence="9" id="KW-0808">Transferase</keyword>
<dbReference type="EMBL" id="LRBV02000010">
    <property type="status" value="NOT_ANNOTATED_CDS"/>
    <property type="molecule type" value="Genomic_DNA"/>
</dbReference>
<dbReference type="EC" id="2.7.11.1" evidence="4"/>
<feature type="binding site" evidence="23">
    <location>
        <position position="702"/>
    </location>
    <ligand>
        <name>ATP</name>
        <dbReference type="ChEBI" id="CHEBI:30616"/>
    </ligand>
</feature>
<evidence type="ECO:0000256" key="20">
    <source>
        <dbReference type="ARBA" id="ARBA00038043"/>
    </source>
</evidence>
<keyword evidence="19" id="KW-0325">Glycoprotein</keyword>
<feature type="domain" description="Protein kinase" evidence="26">
    <location>
        <begin position="673"/>
        <end position="942"/>
    </location>
</feature>
<dbReference type="PROSITE" id="PS00109">
    <property type="entry name" value="PROTEIN_KINASE_TYR"/>
    <property type="match status" value="1"/>
</dbReference>
<dbReference type="InterPro" id="IPR017441">
    <property type="entry name" value="Protein_kinase_ATP_BS"/>
</dbReference>
<dbReference type="GeneID" id="115964876"/>
<keyword evidence="15 23" id="KW-0067">ATP-binding</keyword>
<evidence type="ECO:0000256" key="2">
    <source>
        <dbReference type="ARBA" id="ARBA00004236"/>
    </source>
</evidence>
<dbReference type="Gramene" id="QL09p005438:mrna">
    <property type="protein sequence ID" value="QL09p005438:mrna"/>
    <property type="gene ID" value="QL09p005438"/>
</dbReference>
<evidence type="ECO:0000256" key="6">
    <source>
        <dbReference type="ARBA" id="ARBA00022527"/>
    </source>
</evidence>
<evidence type="ECO:0000256" key="4">
    <source>
        <dbReference type="ARBA" id="ARBA00012513"/>
    </source>
</evidence>
<evidence type="ECO:0000256" key="15">
    <source>
        <dbReference type="ARBA" id="ARBA00022840"/>
    </source>
</evidence>
<comment type="catalytic activity">
    <reaction evidence="21">
        <text>L-threonyl-[protein] + ATP = O-phospho-L-threonyl-[protein] + ADP + H(+)</text>
        <dbReference type="Rhea" id="RHEA:46608"/>
        <dbReference type="Rhea" id="RHEA-COMP:11060"/>
        <dbReference type="Rhea" id="RHEA-COMP:11605"/>
        <dbReference type="ChEBI" id="CHEBI:15378"/>
        <dbReference type="ChEBI" id="CHEBI:30013"/>
        <dbReference type="ChEBI" id="CHEBI:30616"/>
        <dbReference type="ChEBI" id="CHEBI:61977"/>
        <dbReference type="ChEBI" id="CHEBI:456216"/>
        <dbReference type="EC" id="2.7.11.1"/>
    </reaction>
</comment>
<evidence type="ECO:0000259" key="26">
    <source>
        <dbReference type="PROSITE" id="PS50011"/>
    </source>
</evidence>
<dbReference type="Gene3D" id="3.80.10.10">
    <property type="entry name" value="Ribonuclease Inhibitor"/>
    <property type="match status" value="3"/>
</dbReference>
<dbReference type="AlphaFoldDB" id="A0A7N2MGS0"/>
<dbReference type="InterPro" id="IPR011009">
    <property type="entry name" value="Kinase-like_dom_sf"/>
</dbReference>
<dbReference type="InterPro" id="IPR051716">
    <property type="entry name" value="Plant_RL_S/T_kinase"/>
</dbReference>
<evidence type="ECO:0000256" key="23">
    <source>
        <dbReference type="PROSITE-ProRule" id="PRU10141"/>
    </source>
</evidence>
<keyword evidence="5" id="KW-0964">Secreted</keyword>
<dbReference type="Proteomes" id="UP000594261">
    <property type="component" value="Chromosome 10"/>
</dbReference>
<dbReference type="EnsemblPlants" id="QL10p048076:mrna">
    <property type="protein sequence ID" value="QL10p048076:mrna"/>
    <property type="gene ID" value="QL10p048076"/>
</dbReference>
<keyword evidence="12" id="KW-0677">Repeat</keyword>
<dbReference type="GO" id="GO:0005886">
    <property type="term" value="C:plasma membrane"/>
    <property type="evidence" value="ECO:0007669"/>
    <property type="project" value="UniProtKB-SubCell"/>
</dbReference>